<feature type="transmembrane region" description="Helical" evidence="1">
    <location>
        <begin position="6"/>
        <end position="25"/>
    </location>
</feature>
<feature type="transmembrane region" description="Helical" evidence="1">
    <location>
        <begin position="165"/>
        <end position="187"/>
    </location>
</feature>
<protein>
    <submittedName>
        <fullName evidence="2">Uncharacterized protein</fullName>
    </submittedName>
</protein>
<proteinExistence type="predicted"/>
<gene>
    <name evidence="2" type="ORF">N7603_08485</name>
</gene>
<evidence type="ECO:0000313" key="2">
    <source>
        <dbReference type="EMBL" id="MCU0105692.1"/>
    </source>
</evidence>
<dbReference type="Proteomes" id="UP001209076">
    <property type="component" value="Unassembled WGS sequence"/>
</dbReference>
<keyword evidence="1" id="KW-0812">Transmembrane</keyword>
<sequence>MLLTSKIIVVIGALFYVLMTIRILYHFRKKDTPVSMESLYRSLDKALKKAKKNVFDDRDIKKLKTIYVIKKLSLTLLSLAPLLIAVIIHNSIAPEGYIALEYNTQAIQLLPLLFLCIGLMGFSIYPMKTTGFELPMYLRYIGGKNIIEEHRIQALQQDRKTVHKLGFWVLIVSFPFYWIGFFSYGYYNETELIQRDYLQFQEAVFVYDDLVEVKRGFEDFRGKTTQVYYTLYNDNGQHFNLMSGSGFFEQTLKIHEYIEQRRPELFEPVNITAKNTVFIKEKTAPVQAQLYDIMD</sequence>
<reference evidence="3" key="1">
    <citation type="submission" date="2023-07" db="EMBL/GenBank/DDBJ databases">
        <title>Novel Mycoplasma species identified in domestic and wild animals.</title>
        <authorList>
            <person name="Volokhov D.V."/>
            <person name="Furtak V.A."/>
            <person name="Zagorodnyaya T.A."/>
        </authorList>
    </citation>
    <scope>NUCLEOTIDE SEQUENCE [LARGE SCALE GENOMIC DNA]</scope>
    <source>
        <strain evidence="3">92-19</strain>
    </source>
</reference>
<keyword evidence="1" id="KW-0472">Membrane</keyword>
<organism evidence="2 3">
    <name type="scientific">Paracholeplasma vituli</name>
    <dbReference type="NCBI Taxonomy" id="69473"/>
    <lineage>
        <taxon>Bacteria</taxon>
        <taxon>Bacillati</taxon>
        <taxon>Mycoplasmatota</taxon>
        <taxon>Mollicutes</taxon>
        <taxon>Acholeplasmatales</taxon>
        <taxon>Acholeplasmataceae</taxon>
        <taxon>Paracholeplasma</taxon>
    </lineage>
</organism>
<evidence type="ECO:0000256" key="1">
    <source>
        <dbReference type="SAM" id="Phobius"/>
    </source>
</evidence>
<evidence type="ECO:0000313" key="3">
    <source>
        <dbReference type="Proteomes" id="UP001209076"/>
    </source>
</evidence>
<accession>A0ABT2Q114</accession>
<keyword evidence="1" id="KW-1133">Transmembrane helix</keyword>
<name>A0ABT2Q114_9MOLU</name>
<dbReference type="RefSeq" id="WP_262097010.1">
    <property type="nucleotide sequence ID" value="NZ_JAOEGN010000022.1"/>
</dbReference>
<feature type="transmembrane region" description="Helical" evidence="1">
    <location>
        <begin position="105"/>
        <end position="125"/>
    </location>
</feature>
<feature type="transmembrane region" description="Helical" evidence="1">
    <location>
        <begin position="72"/>
        <end position="93"/>
    </location>
</feature>
<keyword evidence="3" id="KW-1185">Reference proteome</keyword>
<comment type="caution">
    <text evidence="2">The sequence shown here is derived from an EMBL/GenBank/DDBJ whole genome shotgun (WGS) entry which is preliminary data.</text>
</comment>
<dbReference type="EMBL" id="JAOEGN010000022">
    <property type="protein sequence ID" value="MCU0105692.1"/>
    <property type="molecule type" value="Genomic_DNA"/>
</dbReference>